<dbReference type="Pfam" id="PF13639">
    <property type="entry name" value="zf-RING_2"/>
    <property type="match status" value="1"/>
</dbReference>
<dbReference type="GO" id="GO:0005737">
    <property type="term" value="C:cytoplasm"/>
    <property type="evidence" value="ECO:0007669"/>
    <property type="project" value="TreeGrafter"/>
</dbReference>
<organism evidence="5 6">
    <name type="scientific">Diplocarpon coronariae</name>
    <dbReference type="NCBI Taxonomy" id="2795749"/>
    <lineage>
        <taxon>Eukaryota</taxon>
        <taxon>Fungi</taxon>
        <taxon>Dikarya</taxon>
        <taxon>Ascomycota</taxon>
        <taxon>Pezizomycotina</taxon>
        <taxon>Leotiomycetes</taxon>
        <taxon>Helotiales</taxon>
        <taxon>Drepanopezizaceae</taxon>
        <taxon>Diplocarpon</taxon>
    </lineage>
</organism>
<keyword evidence="1" id="KW-0862">Zinc</keyword>
<keyword evidence="3" id="KW-0472">Membrane</keyword>
<dbReference type="InterPro" id="IPR051826">
    <property type="entry name" value="E3_ubiquitin-ligase_domain"/>
</dbReference>
<sequence>MAVLNHVVAEASQVIGRELQRRNLNSGETSTAAAPVSQTASATPAPSYSNMPNNPSGPTSSPLLFFVALGFGVVFTNLWIIVGVKYCFRYNARNRALRNGEDPSDPINLENMPARPHRRRREKKLMTMDEVNERFPLMKYKSWVASRAREGLPTEGGVTAPVSRPASVKETEKVAMPSSPTDTKHSVNTRPESAASNRDVAVLPATNNLREGFGTERKSLDAKVDEKGPLSPTLEERNGLEAVLTNAETIKKHPTTTSEDDEDDDDHIHTAVAPELLTSPGDSCAICIDTLEDDDEVRGLTCGHAFHATCLDPWLTGRRACCPLCKADYYTPKPRPEGEPEPAERTGRRRGNIPQAPPSAWLAVRGNRLINPGRFGNTPQYGSEGTGRSTRGSGRSRQDVTATVTPAHPEDGPVQTGQNSAGLRRWVPSNPFRHVRIPFGHRAAADPEATHTPSQLESGGVR</sequence>
<dbReference type="OrthoDB" id="8062037at2759"/>
<dbReference type="InParanoid" id="A0A218YRP5"/>
<dbReference type="SMART" id="SM00184">
    <property type="entry name" value="RING"/>
    <property type="match status" value="1"/>
</dbReference>
<dbReference type="Gene3D" id="3.30.40.10">
    <property type="entry name" value="Zinc/RING finger domain, C3HC4 (zinc finger)"/>
    <property type="match status" value="1"/>
</dbReference>
<dbReference type="GO" id="GO:0006511">
    <property type="term" value="P:ubiquitin-dependent protein catabolic process"/>
    <property type="evidence" value="ECO:0007669"/>
    <property type="project" value="TreeGrafter"/>
</dbReference>
<comment type="caution">
    <text evidence="5">The sequence shown here is derived from an EMBL/GenBank/DDBJ whole genome shotgun (WGS) entry which is preliminary data.</text>
</comment>
<evidence type="ECO:0000256" key="1">
    <source>
        <dbReference type="PROSITE-ProRule" id="PRU00175"/>
    </source>
</evidence>
<dbReference type="GO" id="GO:0008270">
    <property type="term" value="F:zinc ion binding"/>
    <property type="evidence" value="ECO:0007669"/>
    <property type="project" value="UniProtKB-KW"/>
</dbReference>
<dbReference type="SUPFAM" id="SSF57850">
    <property type="entry name" value="RING/U-box"/>
    <property type="match status" value="1"/>
</dbReference>
<dbReference type="InterPro" id="IPR013083">
    <property type="entry name" value="Znf_RING/FYVE/PHD"/>
</dbReference>
<keyword evidence="6" id="KW-1185">Reference proteome</keyword>
<feature type="region of interest" description="Disordered" evidence="2">
    <location>
        <begin position="372"/>
        <end position="426"/>
    </location>
</feature>
<dbReference type="PANTHER" id="PTHR22765:SF434">
    <property type="entry name" value="GB|AAD18119.1-RELATED"/>
    <property type="match status" value="1"/>
</dbReference>
<dbReference type="InterPro" id="IPR001841">
    <property type="entry name" value="Znf_RING"/>
</dbReference>
<keyword evidence="3" id="KW-0812">Transmembrane</keyword>
<evidence type="ECO:0000313" key="6">
    <source>
        <dbReference type="Proteomes" id="UP000242519"/>
    </source>
</evidence>
<proteinExistence type="predicted"/>
<dbReference type="CDD" id="cd16473">
    <property type="entry name" value="RING-H2_RNF103"/>
    <property type="match status" value="1"/>
</dbReference>
<dbReference type="AlphaFoldDB" id="A0A218YRP5"/>
<feature type="region of interest" description="Disordered" evidence="2">
    <location>
        <begin position="151"/>
        <end position="197"/>
    </location>
</feature>
<feature type="compositionally biased region" description="Low complexity" evidence="2">
    <location>
        <begin position="382"/>
        <end position="395"/>
    </location>
</feature>
<dbReference type="Proteomes" id="UP000242519">
    <property type="component" value="Unassembled WGS sequence"/>
</dbReference>
<evidence type="ECO:0000256" key="3">
    <source>
        <dbReference type="SAM" id="Phobius"/>
    </source>
</evidence>
<feature type="compositionally biased region" description="Polar residues" evidence="2">
    <location>
        <begin position="178"/>
        <end position="196"/>
    </location>
</feature>
<evidence type="ECO:0000256" key="2">
    <source>
        <dbReference type="SAM" id="MobiDB-lite"/>
    </source>
</evidence>
<feature type="region of interest" description="Disordered" evidence="2">
    <location>
        <begin position="25"/>
        <end position="54"/>
    </location>
</feature>
<evidence type="ECO:0000313" key="5">
    <source>
        <dbReference type="EMBL" id="OWO97506.1"/>
    </source>
</evidence>
<dbReference type="FunFam" id="3.30.40.10:FF:000539">
    <property type="entry name" value="Ring finger domain protein"/>
    <property type="match status" value="1"/>
</dbReference>
<protein>
    <recommendedName>
        <fullName evidence="4">RING-type domain-containing protein</fullName>
    </recommendedName>
</protein>
<keyword evidence="1" id="KW-0479">Metal-binding</keyword>
<evidence type="ECO:0000259" key="4">
    <source>
        <dbReference type="PROSITE" id="PS50089"/>
    </source>
</evidence>
<dbReference type="STRING" id="503106.A0A218YRP5"/>
<feature type="compositionally biased region" description="Polar residues" evidence="2">
    <location>
        <begin position="451"/>
        <end position="462"/>
    </location>
</feature>
<reference evidence="5 6" key="1">
    <citation type="submission" date="2017-04" db="EMBL/GenBank/DDBJ databases">
        <title>Draft genome sequence of Marssonina coronaria NL1: causal agent of apple blotch.</title>
        <authorList>
            <person name="Cheng Q."/>
        </authorList>
    </citation>
    <scope>NUCLEOTIDE SEQUENCE [LARGE SCALE GENOMIC DNA]</scope>
    <source>
        <strain evidence="5 6">NL1</strain>
    </source>
</reference>
<feature type="region of interest" description="Disordered" evidence="2">
    <location>
        <begin position="331"/>
        <end position="360"/>
    </location>
</feature>
<dbReference type="GO" id="GO:0061630">
    <property type="term" value="F:ubiquitin protein ligase activity"/>
    <property type="evidence" value="ECO:0007669"/>
    <property type="project" value="TreeGrafter"/>
</dbReference>
<dbReference type="PANTHER" id="PTHR22765">
    <property type="entry name" value="RING FINGER AND PROTEASE ASSOCIATED DOMAIN-CONTAINING"/>
    <property type="match status" value="1"/>
</dbReference>
<feature type="domain" description="RING-type" evidence="4">
    <location>
        <begin position="284"/>
        <end position="326"/>
    </location>
</feature>
<dbReference type="EMBL" id="MZNU01000435">
    <property type="protein sequence ID" value="OWO97506.1"/>
    <property type="molecule type" value="Genomic_DNA"/>
</dbReference>
<gene>
    <name evidence="5" type="ORF">B2J93_9127</name>
</gene>
<name>A0A218YRP5_9HELO</name>
<accession>A0A218YRP5</accession>
<dbReference type="PROSITE" id="PS50089">
    <property type="entry name" value="ZF_RING_2"/>
    <property type="match status" value="1"/>
</dbReference>
<feature type="compositionally biased region" description="Basic and acidic residues" evidence="2">
    <location>
        <begin position="334"/>
        <end position="346"/>
    </location>
</feature>
<feature type="region of interest" description="Disordered" evidence="2">
    <location>
        <begin position="441"/>
        <end position="462"/>
    </location>
</feature>
<feature type="transmembrane region" description="Helical" evidence="3">
    <location>
        <begin position="63"/>
        <end position="88"/>
    </location>
</feature>
<keyword evidence="3" id="KW-1133">Transmembrane helix</keyword>
<keyword evidence="1" id="KW-0863">Zinc-finger</keyword>